<dbReference type="SMART" id="SM00406">
    <property type="entry name" value="IGv"/>
    <property type="match status" value="2"/>
</dbReference>
<dbReference type="GeneTree" id="ENSGT00940000159876"/>
<dbReference type="Pfam" id="PF13927">
    <property type="entry name" value="Ig_3"/>
    <property type="match status" value="1"/>
</dbReference>
<dbReference type="InterPro" id="IPR007110">
    <property type="entry name" value="Ig-like_dom"/>
</dbReference>
<dbReference type="PANTHER" id="PTHR11640">
    <property type="entry name" value="NEPHRIN"/>
    <property type="match status" value="1"/>
</dbReference>
<dbReference type="GO" id="GO:0005911">
    <property type="term" value="C:cell-cell junction"/>
    <property type="evidence" value="ECO:0007669"/>
    <property type="project" value="TreeGrafter"/>
</dbReference>
<evidence type="ECO:0000256" key="6">
    <source>
        <dbReference type="SAM" id="Phobius"/>
    </source>
</evidence>
<dbReference type="OMA" id="QCWAEMS"/>
<dbReference type="Ensembl" id="ENSSPUT00000003905.1">
    <property type="protein sequence ID" value="ENSSPUP00000003673.1"/>
    <property type="gene ID" value="ENSSPUG00000002814.1"/>
</dbReference>
<dbReference type="Pfam" id="PF07679">
    <property type="entry name" value="I-set"/>
    <property type="match status" value="1"/>
</dbReference>
<sequence length="525" mass="57688">MRMAGRAAARRFLLALCFWMVLPCWHAAGMEEVIVGEAGGSVALVCRNMSGRVDKVDWFHGDPGTVPLLFSSEVTLPSDVRFSLVGNSSLHITGLRLQDEGNYTCKEVLNQTDHEHRVQLLVASGPSSMSVSISPTTALPNGTLYLEKSTMVNFTCISDSHPAPILEWTFQPSSDHPEKFTEVNSSSNYFVLYHASPGFQGNYSCSAKNPLSGYTQTETRELLVYYPPRSPPRCWAETSQKGAMLQLFCSWPGGYPHPTLQWIHQERGPGNLNWVINATGTADTSVEMLNASHLLHGKLFTCVGSHIIKHEEAEQKCSVRLEGPSLVAEPMKTCFIGGNVTLTCQVMEGNPPAKITWLRSISLLEVIIHSGGRYLIRQDDNISTLTIWNCSQGEDEGYYVCKAENSVGLREVYVNLTTIKPVNIAGMVGAIVVLLLLGILVISGIVLNYNPHFCRKANQFRNPDSCDVLVLMDSEEEEEASNCSVHQVLALVNGHNAHAAYGCQATEGDGELSLEETEKEERPVV</sequence>
<dbReference type="Gene3D" id="2.60.40.10">
    <property type="entry name" value="Immunoglobulins"/>
    <property type="match status" value="4"/>
</dbReference>
<dbReference type="GO" id="GO:0098609">
    <property type="term" value="P:cell-cell adhesion"/>
    <property type="evidence" value="ECO:0007669"/>
    <property type="project" value="TreeGrafter"/>
</dbReference>
<evidence type="ECO:0000313" key="10">
    <source>
        <dbReference type="Proteomes" id="UP000694392"/>
    </source>
</evidence>
<feature type="domain" description="Ig-like" evidence="8">
    <location>
        <begin position="324"/>
        <end position="417"/>
    </location>
</feature>
<dbReference type="InterPro" id="IPR013098">
    <property type="entry name" value="Ig_I-set"/>
</dbReference>
<evidence type="ECO:0000259" key="8">
    <source>
        <dbReference type="PROSITE" id="PS50835"/>
    </source>
</evidence>
<protein>
    <submittedName>
        <fullName evidence="9">V-set and immunoglobulin domain containing 10</fullName>
    </submittedName>
</protein>
<feature type="transmembrane region" description="Helical" evidence="6">
    <location>
        <begin position="424"/>
        <end position="447"/>
    </location>
</feature>
<keyword evidence="7" id="KW-0732">Signal</keyword>
<keyword evidence="6" id="KW-0812">Transmembrane</keyword>
<reference evidence="9" key="2">
    <citation type="submission" date="2025-09" db="UniProtKB">
        <authorList>
            <consortium name="Ensembl"/>
        </authorList>
    </citation>
    <scope>IDENTIFICATION</scope>
</reference>
<dbReference type="PROSITE" id="PS50835">
    <property type="entry name" value="IG_LIKE"/>
    <property type="match status" value="4"/>
</dbReference>
<dbReference type="Proteomes" id="UP000694392">
    <property type="component" value="Unplaced"/>
</dbReference>
<dbReference type="AlphaFoldDB" id="A0A8D0G5S5"/>
<proteinExistence type="predicted"/>
<dbReference type="Pfam" id="PF07686">
    <property type="entry name" value="V-set"/>
    <property type="match status" value="1"/>
</dbReference>
<dbReference type="InterPro" id="IPR036179">
    <property type="entry name" value="Ig-like_dom_sf"/>
</dbReference>
<evidence type="ECO:0000256" key="1">
    <source>
        <dbReference type="ARBA" id="ARBA00004479"/>
    </source>
</evidence>
<dbReference type="PANTHER" id="PTHR11640:SF157">
    <property type="entry name" value="V-SET AND IMMUNOGLOBULIN DOMAIN-CONTAINING PROTEIN 10"/>
    <property type="match status" value="1"/>
</dbReference>
<dbReference type="GO" id="GO:0007416">
    <property type="term" value="P:synapse assembly"/>
    <property type="evidence" value="ECO:0007669"/>
    <property type="project" value="TreeGrafter"/>
</dbReference>
<dbReference type="GO" id="GO:0050839">
    <property type="term" value="F:cell adhesion molecule binding"/>
    <property type="evidence" value="ECO:0007669"/>
    <property type="project" value="TreeGrafter"/>
</dbReference>
<comment type="subcellular location">
    <subcellularLocation>
        <location evidence="1">Membrane</location>
        <topology evidence="1">Single-pass type I membrane protein</topology>
    </subcellularLocation>
</comment>
<evidence type="ECO:0000256" key="5">
    <source>
        <dbReference type="ARBA" id="ARBA00023319"/>
    </source>
</evidence>
<dbReference type="InterPro" id="IPR013106">
    <property type="entry name" value="Ig_V-set"/>
</dbReference>
<evidence type="ECO:0000256" key="3">
    <source>
        <dbReference type="ARBA" id="ARBA00023157"/>
    </source>
</evidence>
<evidence type="ECO:0000256" key="7">
    <source>
        <dbReference type="SAM" id="SignalP"/>
    </source>
</evidence>
<gene>
    <name evidence="9" type="primary">VSIG10</name>
</gene>
<accession>A0A8D0G5S5</accession>
<keyword evidence="2 6" id="KW-0472">Membrane</keyword>
<dbReference type="GO" id="GO:0005886">
    <property type="term" value="C:plasma membrane"/>
    <property type="evidence" value="ECO:0007669"/>
    <property type="project" value="TreeGrafter"/>
</dbReference>
<feature type="domain" description="Ig-like" evidence="8">
    <location>
        <begin position="126"/>
        <end position="223"/>
    </location>
</feature>
<dbReference type="InterPro" id="IPR013783">
    <property type="entry name" value="Ig-like_fold"/>
</dbReference>
<feature type="domain" description="Ig-like" evidence="8">
    <location>
        <begin position="227"/>
        <end position="320"/>
    </location>
</feature>
<evidence type="ECO:0000313" key="9">
    <source>
        <dbReference type="Ensembl" id="ENSSPUP00000003673.1"/>
    </source>
</evidence>
<evidence type="ECO:0000256" key="4">
    <source>
        <dbReference type="ARBA" id="ARBA00023180"/>
    </source>
</evidence>
<feature type="chain" id="PRO_5034497487" evidence="7">
    <location>
        <begin position="28"/>
        <end position="525"/>
    </location>
</feature>
<dbReference type="SMART" id="SM00409">
    <property type="entry name" value="IG"/>
    <property type="match status" value="3"/>
</dbReference>
<name>A0A8D0G5S5_SPHPU</name>
<dbReference type="SMART" id="SM00408">
    <property type="entry name" value="IGc2"/>
    <property type="match status" value="3"/>
</dbReference>
<feature type="signal peptide" evidence="7">
    <location>
        <begin position="1"/>
        <end position="27"/>
    </location>
</feature>
<dbReference type="CDD" id="cd00096">
    <property type="entry name" value="Ig"/>
    <property type="match status" value="2"/>
</dbReference>
<dbReference type="InterPro" id="IPR003598">
    <property type="entry name" value="Ig_sub2"/>
</dbReference>
<keyword evidence="3" id="KW-1015">Disulfide bond</keyword>
<evidence type="ECO:0000256" key="2">
    <source>
        <dbReference type="ARBA" id="ARBA00023136"/>
    </source>
</evidence>
<feature type="domain" description="Ig-like" evidence="8">
    <location>
        <begin position="23"/>
        <end position="105"/>
    </location>
</feature>
<reference evidence="9" key="1">
    <citation type="submission" date="2025-08" db="UniProtKB">
        <authorList>
            <consortium name="Ensembl"/>
        </authorList>
    </citation>
    <scope>IDENTIFICATION</scope>
</reference>
<dbReference type="InterPro" id="IPR051275">
    <property type="entry name" value="Cell_adhesion_signaling"/>
</dbReference>
<dbReference type="InterPro" id="IPR003599">
    <property type="entry name" value="Ig_sub"/>
</dbReference>
<keyword evidence="10" id="KW-1185">Reference proteome</keyword>
<dbReference type="SUPFAM" id="SSF48726">
    <property type="entry name" value="Immunoglobulin"/>
    <property type="match status" value="4"/>
</dbReference>
<organism evidence="9 10">
    <name type="scientific">Sphenodon punctatus</name>
    <name type="common">Tuatara</name>
    <name type="synonym">Hatteria punctata</name>
    <dbReference type="NCBI Taxonomy" id="8508"/>
    <lineage>
        <taxon>Eukaryota</taxon>
        <taxon>Metazoa</taxon>
        <taxon>Chordata</taxon>
        <taxon>Craniata</taxon>
        <taxon>Vertebrata</taxon>
        <taxon>Euteleostomi</taxon>
        <taxon>Lepidosauria</taxon>
        <taxon>Sphenodontia</taxon>
        <taxon>Sphenodontidae</taxon>
        <taxon>Sphenodon</taxon>
    </lineage>
</organism>
<keyword evidence="4" id="KW-0325">Glycoprotein</keyword>
<keyword evidence="5" id="KW-0393">Immunoglobulin domain</keyword>
<keyword evidence="6" id="KW-1133">Transmembrane helix</keyword>